<feature type="domain" description="SH3" evidence="17">
    <location>
        <begin position="118"/>
        <end position="179"/>
    </location>
</feature>
<dbReference type="SUPFAM" id="SSF50044">
    <property type="entry name" value="SH3-domain"/>
    <property type="match status" value="1"/>
</dbReference>
<evidence type="ECO:0000256" key="2">
    <source>
        <dbReference type="ARBA" id="ARBA00022553"/>
    </source>
</evidence>
<dbReference type="EC" id="2.7.10.2" evidence="14"/>
<dbReference type="Gene3D" id="2.30.30.40">
    <property type="entry name" value="SH3 Domains"/>
    <property type="match status" value="1"/>
</dbReference>
<dbReference type="InterPro" id="IPR001452">
    <property type="entry name" value="SH3_domain"/>
</dbReference>
<dbReference type="InterPro" id="IPR011009">
    <property type="entry name" value="Kinase-like_dom_sf"/>
</dbReference>
<evidence type="ECO:0000256" key="6">
    <source>
        <dbReference type="ARBA" id="ARBA00022777"/>
    </source>
</evidence>
<feature type="compositionally biased region" description="Low complexity" evidence="15">
    <location>
        <begin position="627"/>
        <end position="642"/>
    </location>
</feature>
<dbReference type="PANTHER" id="PTHR24418">
    <property type="entry name" value="TYROSINE-PROTEIN KINASE"/>
    <property type="match status" value="1"/>
</dbReference>
<comment type="similarity">
    <text evidence="14">Belongs to the protein kinase superfamily. Tyr protein kinase family.</text>
</comment>
<dbReference type="CDD" id="cd09933">
    <property type="entry name" value="SH2_Src_family"/>
    <property type="match status" value="1"/>
</dbReference>
<feature type="domain" description="SH2" evidence="16">
    <location>
        <begin position="185"/>
        <end position="285"/>
    </location>
</feature>
<keyword evidence="11" id="KW-0727">SH2 domain</keyword>
<dbReference type="SUPFAM" id="SSF55550">
    <property type="entry name" value="SH2 domain"/>
    <property type="match status" value="1"/>
</dbReference>
<dbReference type="PROSITE" id="PS00107">
    <property type="entry name" value="PROTEIN_KINASE_ATP"/>
    <property type="match status" value="1"/>
</dbReference>
<evidence type="ECO:0000313" key="19">
    <source>
        <dbReference type="Proteomes" id="UP000050795"/>
    </source>
</evidence>
<accession>A0AA85IQD3</accession>
<reference evidence="20" key="2">
    <citation type="submission" date="2023-11" db="UniProtKB">
        <authorList>
            <consortium name="WormBaseParasite"/>
        </authorList>
    </citation>
    <scope>IDENTIFICATION</scope>
</reference>
<keyword evidence="4" id="KW-0519">Myristate</keyword>
<evidence type="ECO:0000256" key="15">
    <source>
        <dbReference type="SAM" id="MobiDB-lite"/>
    </source>
</evidence>
<evidence type="ECO:0000256" key="11">
    <source>
        <dbReference type="PROSITE-ProRule" id="PRU00191"/>
    </source>
</evidence>
<dbReference type="FunFam" id="3.30.200.20:FF:000036">
    <property type="entry name" value="Tyrosine-protein kinase"/>
    <property type="match status" value="1"/>
</dbReference>
<dbReference type="Pfam" id="PF00018">
    <property type="entry name" value="SH3_1"/>
    <property type="match status" value="1"/>
</dbReference>
<dbReference type="PROSITE" id="PS50002">
    <property type="entry name" value="SH3"/>
    <property type="match status" value="1"/>
</dbReference>
<keyword evidence="8 14" id="KW-0829">Tyrosine-protein kinase</keyword>
<protein>
    <recommendedName>
        <fullName evidence="14">Tyrosine-protein kinase</fullName>
        <ecNumber evidence="14">2.7.10.2</ecNumber>
    </recommendedName>
</protein>
<dbReference type="InterPro" id="IPR008266">
    <property type="entry name" value="Tyr_kinase_AS"/>
</dbReference>
<name>A0AA85IQD3_TRIRE</name>
<keyword evidence="9" id="KW-0449">Lipoprotein</keyword>
<dbReference type="Pfam" id="PF00017">
    <property type="entry name" value="SH2"/>
    <property type="match status" value="1"/>
</dbReference>
<dbReference type="InterPro" id="IPR001245">
    <property type="entry name" value="Ser-Thr/Tyr_kinase_cat_dom"/>
</dbReference>
<dbReference type="Proteomes" id="UP000050795">
    <property type="component" value="Unassembled WGS sequence"/>
</dbReference>
<dbReference type="PROSITE" id="PS00109">
    <property type="entry name" value="PROTEIN_KINASE_TYR"/>
    <property type="match status" value="1"/>
</dbReference>
<evidence type="ECO:0000256" key="1">
    <source>
        <dbReference type="ARBA" id="ARBA00022443"/>
    </source>
</evidence>
<dbReference type="SMART" id="SM00326">
    <property type="entry name" value="SH3"/>
    <property type="match status" value="1"/>
</dbReference>
<organism evidence="19 20">
    <name type="scientific">Trichobilharzia regenti</name>
    <name type="common">Nasal bird schistosome</name>
    <dbReference type="NCBI Taxonomy" id="157069"/>
    <lineage>
        <taxon>Eukaryota</taxon>
        <taxon>Metazoa</taxon>
        <taxon>Spiralia</taxon>
        <taxon>Lophotrochozoa</taxon>
        <taxon>Platyhelminthes</taxon>
        <taxon>Trematoda</taxon>
        <taxon>Digenea</taxon>
        <taxon>Strigeidida</taxon>
        <taxon>Schistosomatoidea</taxon>
        <taxon>Schistosomatidae</taxon>
        <taxon>Trichobilharzia</taxon>
    </lineage>
</organism>
<dbReference type="GO" id="GO:0005524">
    <property type="term" value="F:ATP binding"/>
    <property type="evidence" value="ECO:0007669"/>
    <property type="project" value="UniProtKB-UniRule"/>
</dbReference>
<evidence type="ECO:0000256" key="13">
    <source>
        <dbReference type="PROSITE-ProRule" id="PRU10141"/>
    </source>
</evidence>
<keyword evidence="7 13" id="KW-0067">ATP-binding</keyword>
<dbReference type="InterPro" id="IPR000980">
    <property type="entry name" value="SH2"/>
</dbReference>
<evidence type="ECO:0000256" key="3">
    <source>
        <dbReference type="ARBA" id="ARBA00022679"/>
    </source>
</evidence>
<evidence type="ECO:0000259" key="17">
    <source>
        <dbReference type="PROSITE" id="PS50002"/>
    </source>
</evidence>
<evidence type="ECO:0000256" key="5">
    <source>
        <dbReference type="ARBA" id="ARBA00022741"/>
    </source>
</evidence>
<keyword evidence="6 14" id="KW-0418">Kinase</keyword>
<dbReference type="InterPro" id="IPR036860">
    <property type="entry name" value="SH2_dom_sf"/>
</dbReference>
<dbReference type="Pfam" id="PF07714">
    <property type="entry name" value="PK_Tyr_Ser-Thr"/>
    <property type="match status" value="1"/>
</dbReference>
<dbReference type="InterPro" id="IPR017441">
    <property type="entry name" value="Protein_kinase_ATP_BS"/>
</dbReference>
<dbReference type="Gene3D" id="3.30.505.10">
    <property type="entry name" value="SH2 domain"/>
    <property type="match status" value="1"/>
</dbReference>
<evidence type="ECO:0000256" key="8">
    <source>
        <dbReference type="ARBA" id="ARBA00023137"/>
    </source>
</evidence>
<dbReference type="GO" id="GO:0004715">
    <property type="term" value="F:non-membrane spanning protein tyrosine kinase activity"/>
    <property type="evidence" value="ECO:0007669"/>
    <property type="project" value="UniProtKB-EC"/>
</dbReference>
<feature type="domain" description="Protein kinase" evidence="18">
    <location>
        <begin position="310"/>
        <end position="565"/>
    </location>
</feature>
<dbReference type="InterPro" id="IPR020635">
    <property type="entry name" value="Tyr_kinase_cat_dom"/>
</dbReference>
<dbReference type="PROSITE" id="PS50011">
    <property type="entry name" value="PROTEIN_KINASE_DOM"/>
    <property type="match status" value="1"/>
</dbReference>
<sequence>MVQAMGNCFKRLVISTPLKDKSLSLGLAITNSVDLKISQPMDRTFAYSPLSPRSQTSRSEVSNVLQNNQVRLDNRMNHSPHPIHSTRVPANMEIAVSHSSETKTSNECKIIKKYTKPTESRRFIALFDYNARTEEETSLCRRDDVLILADEDADWWLIQNLSSGRKGYVPSSFVALKGSVEAEEWFMPKLSRKDSERLLLLEGNSQGVFLVRESETSQGSLTLSVRDEERGVSGVTNTVKHYRIKHPDYRYYYITTKCSFSSLQELVQFYSVDSHGLCCKLTRACLRPPPITSDLSVKTKDQWEIPKSSIVLIEKLGAGQFGEVWKGTWNGTTEVAVKTLKQGTMTKDEFLKEARIMRAAQHPKLVRLYAVCTEDPIYIVTELMCNGSLLQYLREGAGRNLQLNSLVDMMAQIANGMAYLEKEHYIHRDLAARNILVGENNCVKIADFGLARMVEDHYSTYMAQKSTKFPIKWTAPEAALMGRFTIKSDVWSFGIVIYELITLGQVPYPSMNNTETLHQVSTGYRMPRPANCPQPIYDMLLQIWDSCPEKRPTFAFLFEFFEDYFVTSSDTNYKHAATNSSTIASNAIATTGMPMSSCNAASSASAVNHHHPHHHHHHHHHHTELASTTPQQTPPLSTRPTTVTSSNINGIHSVVSKCCSGRLLKDKLHQNTH</sequence>
<dbReference type="Gene3D" id="1.10.510.10">
    <property type="entry name" value="Transferase(Phosphotransferase) domain 1"/>
    <property type="match status" value="1"/>
</dbReference>
<dbReference type="PRINTS" id="PR00401">
    <property type="entry name" value="SH2DOMAIN"/>
</dbReference>
<dbReference type="PROSITE" id="PS50001">
    <property type="entry name" value="SH2"/>
    <property type="match status" value="1"/>
</dbReference>
<dbReference type="SMART" id="SM00252">
    <property type="entry name" value="SH2"/>
    <property type="match status" value="1"/>
</dbReference>
<dbReference type="AlphaFoldDB" id="A0AA85IQD3"/>
<dbReference type="Gene3D" id="3.30.200.20">
    <property type="entry name" value="Phosphorylase Kinase, domain 1"/>
    <property type="match status" value="1"/>
</dbReference>
<evidence type="ECO:0000256" key="12">
    <source>
        <dbReference type="PROSITE-ProRule" id="PRU00192"/>
    </source>
</evidence>
<evidence type="ECO:0000313" key="20">
    <source>
        <dbReference type="WBParaSite" id="TREG1_112900.1"/>
    </source>
</evidence>
<feature type="compositionally biased region" description="Basic residues" evidence="15">
    <location>
        <begin position="608"/>
        <end position="622"/>
    </location>
</feature>
<dbReference type="InterPro" id="IPR000719">
    <property type="entry name" value="Prot_kinase_dom"/>
</dbReference>
<dbReference type="SMART" id="SM00219">
    <property type="entry name" value="TyrKc"/>
    <property type="match status" value="1"/>
</dbReference>
<evidence type="ECO:0000256" key="9">
    <source>
        <dbReference type="ARBA" id="ARBA00023288"/>
    </source>
</evidence>
<keyword evidence="2" id="KW-0597">Phosphoprotein</keyword>
<dbReference type="CDD" id="cd11845">
    <property type="entry name" value="SH3_Src_like"/>
    <property type="match status" value="1"/>
</dbReference>
<comment type="catalytic activity">
    <reaction evidence="10 14">
        <text>L-tyrosyl-[protein] + ATP = O-phospho-L-tyrosyl-[protein] + ADP + H(+)</text>
        <dbReference type="Rhea" id="RHEA:10596"/>
        <dbReference type="Rhea" id="RHEA-COMP:10136"/>
        <dbReference type="Rhea" id="RHEA-COMP:20101"/>
        <dbReference type="ChEBI" id="CHEBI:15378"/>
        <dbReference type="ChEBI" id="CHEBI:30616"/>
        <dbReference type="ChEBI" id="CHEBI:46858"/>
        <dbReference type="ChEBI" id="CHEBI:61978"/>
        <dbReference type="ChEBI" id="CHEBI:456216"/>
        <dbReference type="EC" id="2.7.10.2"/>
    </reaction>
</comment>
<dbReference type="SUPFAM" id="SSF56112">
    <property type="entry name" value="Protein kinase-like (PK-like)"/>
    <property type="match status" value="1"/>
</dbReference>
<evidence type="ECO:0000256" key="7">
    <source>
        <dbReference type="ARBA" id="ARBA00022840"/>
    </source>
</evidence>
<proteinExistence type="inferred from homology"/>
<evidence type="ECO:0000256" key="4">
    <source>
        <dbReference type="ARBA" id="ARBA00022707"/>
    </source>
</evidence>
<dbReference type="InterPro" id="IPR050198">
    <property type="entry name" value="Non-receptor_tyrosine_kinases"/>
</dbReference>
<dbReference type="InterPro" id="IPR036028">
    <property type="entry name" value="SH3-like_dom_sf"/>
</dbReference>
<dbReference type="CDD" id="cd05034">
    <property type="entry name" value="PTKc_Src_like"/>
    <property type="match status" value="1"/>
</dbReference>
<keyword evidence="5 13" id="KW-0547">Nucleotide-binding</keyword>
<keyword evidence="3 14" id="KW-0808">Transferase</keyword>
<keyword evidence="19" id="KW-1185">Reference proteome</keyword>
<feature type="binding site" evidence="13">
    <location>
        <position position="338"/>
    </location>
    <ligand>
        <name>ATP</name>
        <dbReference type="ChEBI" id="CHEBI:30616"/>
    </ligand>
</feature>
<feature type="region of interest" description="Disordered" evidence="15">
    <location>
        <begin position="604"/>
        <end position="645"/>
    </location>
</feature>
<dbReference type="WBParaSite" id="TREG1_112900.1">
    <property type="protein sequence ID" value="TREG1_112900.1"/>
    <property type="gene ID" value="TREG1_112900"/>
</dbReference>
<evidence type="ECO:0000259" key="16">
    <source>
        <dbReference type="PROSITE" id="PS50001"/>
    </source>
</evidence>
<evidence type="ECO:0000259" key="18">
    <source>
        <dbReference type="PROSITE" id="PS50011"/>
    </source>
</evidence>
<dbReference type="PRINTS" id="PR00109">
    <property type="entry name" value="TYRKINASE"/>
</dbReference>
<keyword evidence="1 12" id="KW-0728">SH3 domain</keyword>
<evidence type="ECO:0000256" key="10">
    <source>
        <dbReference type="ARBA" id="ARBA00051245"/>
    </source>
</evidence>
<evidence type="ECO:0000256" key="14">
    <source>
        <dbReference type="RuleBase" id="RU362096"/>
    </source>
</evidence>
<dbReference type="FunFam" id="1.10.510.10:FF:000399">
    <property type="entry name" value="Tyrosine-protein kinase"/>
    <property type="match status" value="1"/>
</dbReference>
<reference evidence="19" key="1">
    <citation type="submission" date="2022-06" db="EMBL/GenBank/DDBJ databases">
        <authorList>
            <person name="Berger JAMES D."/>
            <person name="Berger JAMES D."/>
        </authorList>
    </citation>
    <scope>NUCLEOTIDE SEQUENCE [LARGE SCALE GENOMIC DNA]</scope>
</reference>